<keyword evidence="2" id="KW-1133">Transmembrane helix</keyword>
<feature type="compositionally biased region" description="Acidic residues" evidence="1">
    <location>
        <begin position="295"/>
        <end position="304"/>
    </location>
</feature>
<accession>A0A9P9ERD5</accession>
<reference evidence="3" key="1">
    <citation type="journal article" date="2021" name="Nat. Commun.">
        <title>Genetic determinants of endophytism in the Arabidopsis root mycobiome.</title>
        <authorList>
            <person name="Mesny F."/>
            <person name="Miyauchi S."/>
            <person name="Thiergart T."/>
            <person name="Pickel B."/>
            <person name="Atanasova L."/>
            <person name="Karlsson M."/>
            <person name="Huettel B."/>
            <person name="Barry K.W."/>
            <person name="Haridas S."/>
            <person name="Chen C."/>
            <person name="Bauer D."/>
            <person name="Andreopoulos W."/>
            <person name="Pangilinan J."/>
            <person name="LaButti K."/>
            <person name="Riley R."/>
            <person name="Lipzen A."/>
            <person name="Clum A."/>
            <person name="Drula E."/>
            <person name="Henrissat B."/>
            <person name="Kohler A."/>
            <person name="Grigoriev I.V."/>
            <person name="Martin F.M."/>
            <person name="Hacquard S."/>
        </authorList>
    </citation>
    <scope>NUCLEOTIDE SEQUENCE</scope>
    <source>
        <strain evidence="3">MPI-CAGE-AT-0021</strain>
    </source>
</reference>
<feature type="region of interest" description="Disordered" evidence="1">
    <location>
        <begin position="285"/>
        <end position="304"/>
    </location>
</feature>
<evidence type="ECO:0000256" key="2">
    <source>
        <dbReference type="SAM" id="Phobius"/>
    </source>
</evidence>
<evidence type="ECO:0000313" key="3">
    <source>
        <dbReference type="EMBL" id="KAH7142732.1"/>
    </source>
</evidence>
<dbReference type="EMBL" id="JAGMUU010000011">
    <property type="protein sequence ID" value="KAH7142732.1"/>
    <property type="molecule type" value="Genomic_DNA"/>
</dbReference>
<protein>
    <submittedName>
        <fullName evidence="3">Uncharacterized protein</fullName>
    </submittedName>
</protein>
<evidence type="ECO:0000256" key="1">
    <source>
        <dbReference type="SAM" id="MobiDB-lite"/>
    </source>
</evidence>
<keyword evidence="2" id="KW-0472">Membrane</keyword>
<dbReference type="OrthoDB" id="531190at2759"/>
<proteinExistence type="predicted"/>
<evidence type="ECO:0000313" key="4">
    <source>
        <dbReference type="Proteomes" id="UP000717696"/>
    </source>
</evidence>
<organism evidence="3 4">
    <name type="scientific">Dactylonectria estremocensis</name>
    <dbReference type="NCBI Taxonomy" id="1079267"/>
    <lineage>
        <taxon>Eukaryota</taxon>
        <taxon>Fungi</taxon>
        <taxon>Dikarya</taxon>
        <taxon>Ascomycota</taxon>
        <taxon>Pezizomycotina</taxon>
        <taxon>Sordariomycetes</taxon>
        <taxon>Hypocreomycetidae</taxon>
        <taxon>Hypocreales</taxon>
        <taxon>Nectriaceae</taxon>
        <taxon>Dactylonectria</taxon>
    </lineage>
</organism>
<keyword evidence="2" id="KW-0812">Transmembrane</keyword>
<dbReference type="AlphaFoldDB" id="A0A9P9ERD5"/>
<keyword evidence="4" id="KW-1185">Reference proteome</keyword>
<comment type="caution">
    <text evidence="3">The sequence shown here is derived from an EMBL/GenBank/DDBJ whole genome shotgun (WGS) entry which is preliminary data.</text>
</comment>
<dbReference type="Proteomes" id="UP000717696">
    <property type="component" value="Unassembled WGS sequence"/>
</dbReference>
<feature type="transmembrane region" description="Helical" evidence="2">
    <location>
        <begin position="84"/>
        <end position="102"/>
    </location>
</feature>
<name>A0A9P9ERD5_9HYPO</name>
<gene>
    <name evidence="3" type="ORF">B0J13DRAFT_636391</name>
</gene>
<sequence>MLDVVAIVVAVISLVASVLTAGITSWLTYNLDKRKSIREAEKLLRKYQDPLVLAARDLQARLYNIVRGGILHFADGTPEQNDTLFIYTAFLVGQYFAWIHILRRQGQFIAFTSGGKQRSRSQNFIRITDQITDLLNTDVLEPGISGGDREQWETERWDVEQQAGLWREAERWDAERLDPEGLFVLWKDHQRAIGEIMTTRDERSDELICTEFSEFTKRWKDEDPTLHTWLRAIPKAIRKLVADIHPASIPREGRYTREGRYAREVENRLWNTVGVEDSLELQSAVEARNPSDAENPPEVENTPEFEDTIEASQRAQRVRKARKARIAYDLKIRLVRLQRLLVDLVMLLDEEGLGRAGEKWKLKEEDIPKSSRQQP</sequence>